<feature type="domain" description="Kringle" evidence="4">
    <location>
        <begin position="90"/>
        <end position="153"/>
    </location>
</feature>
<keyword evidence="1 3" id="KW-0420">Kringle</keyword>
<keyword evidence="2" id="KW-1015">Disulfide bond</keyword>
<evidence type="ECO:0000313" key="6">
    <source>
        <dbReference type="Proteomes" id="UP000677054"/>
    </source>
</evidence>
<dbReference type="Proteomes" id="UP000677054">
    <property type="component" value="Unassembled WGS sequence"/>
</dbReference>
<name>A0A7R9A4Y8_9CRUS</name>
<dbReference type="InterPro" id="IPR013806">
    <property type="entry name" value="Kringle-like"/>
</dbReference>
<keyword evidence="6" id="KW-1185">Reference proteome</keyword>
<gene>
    <name evidence="5" type="ORF">DSTB1V02_LOCUS7668</name>
</gene>
<comment type="caution">
    <text evidence="3">Lacks conserved residue(s) required for the propagation of feature annotation.</text>
</comment>
<sequence length="324" mass="36718">MNILLTITELCLTEYPVVENAMVTYKEWNGKYPAPSGALVVFTCVQGFTDGKREHWTLCSSSPDTWCTSFIDNKVKCPKAVYPECRKTVKGKEYMGRMNKTETGKDCLRWDSKPYDKPNDFEIAISNPAMKERPWCFVSDRNIQWEYCDIPFCEDKDEVHLPSKGWQFLRGEVEREEEMLKEVPKDGDEPVVAGKKRLVLAQKHRLPLQLRCEVPKSVLAAIARISDEQEADVGRTAQTGEQQEAAKAELRNKRAVQLPEQLDARNAALKCRKPGGGRELNPVLLAGLVCYYYTTEFGTFCQATPCHLKSLPSFAERALSGCTF</sequence>
<dbReference type="EMBL" id="LR901122">
    <property type="protein sequence ID" value="CAD7247843.1"/>
    <property type="molecule type" value="Genomic_DNA"/>
</dbReference>
<dbReference type="PANTHER" id="PTHR24261">
    <property type="entry name" value="PLASMINOGEN-RELATED"/>
    <property type="match status" value="1"/>
</dbReference>
<dbReference type="AlphaFoldDB" id="A0A7R9A4Y8"/>
<dbReference type="SUPFAM" id="SSF57440">
    <property type="entry name" value="Kringle-like"/>
    <property type="match status" value="1"/>
</dbReference>
<dbReference type="InterPro" id="IPR000001">
    <property type="entry name" value="Kringle"/>
</dbReference>
<evidence type="ECO:0000256" key="3">
    <source>
        <dbReference type="PROSITE-ProRule" id="PRU00121"/>
    </source>
</evidence>
<dbReference type="OrthoDB" id="1915767at2759"/>
<evidence type="ECO:0000259" key="4">
    <source>
        <dbReference type="PROSITE" id="PS50070"/>
    </source>
</evidence>
<dbReference type="Pfam" id="PF00051">
    <property type="entry name" value="Kringle"/>
    <property type="match status" value="1"/>
</dbReference>
<dbReference type="PRINTS" id="PR00018">
    <property type="entry name" value="KRINGLE"/>
</dbReference>
<organism evidence="5">
    <name type="scientific">Darwinula stevensoni</name>
    <dbReference type="NCBI Taxonomy" id="69355"/>
    <lineage>
        <taxon>Eukaryota</taxon>
        <taxon>Metazoa</taxon>
        <taxon>Ecdysozoa</taxon>
        <taxon>Arthropoda</taxon>
        <taxon>Crustacea</taxon>
        <taxon>Oligostraca</taxon>
        <taxon>Ostracoda</taxon>
        <taxon>Podocopa</taxon>
        <taxon>Podocopida</taxon>
        <taxon>Darwinulocopina</taxon>
        <taxon>Darwinuloidea</taxon>
        <taxon>Darwinulidae</taxon>
        <taxon>Darwinula</taxon>
    </lineage>
</organism>
<evidence type="ECO:0000256" key="2">
    <source>
        <dbReference type="ARBA" id="ARBA00023157"/>
    </source>
</evidence>
<dbReference type="PANTHER" id="PTHR24261:SF7">
    <property type="entry name" value="KRINGLE DOMAIN-CONTAINING PROTEIN"/>
    <property type="match status" value="1"/>
</dbReference>
<protein>
    <recommendedName>
        <fullName evidence="4">Kringle domain-containing protein</fullName>
    </recommendedName>
</protein>
<dbReference type="InterPro" id="IPR050759">
    <property type="entry name" value="Serine_protease_kringle"/>
</dbReference>
<reference evidence="5" key="1">
    <citation type="submission" date="2020-11" db="EMBL/GenBank/DDBJ databases">
        <authorList>
            <person name="Tran Van P."/>
        </authorList>
    </citation>
    <scope>NUCLEOTIDE SEQUENCE</scope>
</reference>
<accession>A0A7R9A4Y8</accession>
<dbReference type="InterPro" id="IPR038178">
    <property type="entry name" value="Kringle_sf"/>
</dbReference>
<proteinExistence type="predicted"/>
<dbReference type="SMART" id="SM00130">
    <property type="entry name" value="KR"/>
    <property type="match status" value="1"/>
</dbReference>
<evidence type="ECO:0000256" key="1">
    <source>
        <dbReference type="ARBA" id="ARBA00022572"/>
    </source>
</evidence>
<dbReference type="PROSITE" id="PS50070">
    <property type="entry name" value="KRINGLE_2"/>
    <property type="match status" value="1"/>
</dbReference>
<evidence type="ECO:0000313" key="5">
    <source>
        <dbReference type="EMBL" id="CAD7247843.1"/>
    </source>
</evidence>
<dbReference type="Gene3D" id="2.40.20.10">
    <property type="entry name" value="Plasminogen Kringle 4"/>
    <property type="match status" value="1"/>
</dbReference>
<dbReference type="EMBL" id="CAJPEV010001605">
    <property type="protein sequence ID" value="CAG0893484.1"/>
    <property type="molecule type" value="Genomic_DNA"/>
</dbReference>